<dbReference type="Pfam" id="PF10865">
    <property type="entry name" value="DUF2703"/>
    <property type="match status" value="1"/>
</dbReference>
<name>A0A498R5N0_9FIRM</name>
<dbReference type="PROSITE" id="PS51257">
    <property type="entry name" value="PROKAR_LIPOPROTEIN"/>
    <property type="match status" value="1"/>
</dbReference>
<evidence type="ECO:0000313" key="1">
    <source>
        <dbReference type="EMBL" id="VBB06459.1"/>
    </source>
</evidence>
<keyword evidence="2" id="KW-1185">Reference proteome</keyword>
<organism evidence="1 2">
    <name type="scientific">Lucifera butyrica</name>
    <dbReference type="NCBI Taxonomy" id="1351585"/>
    <lineage>
        <taxon>Bacteria</taxon>
        <taxon>Bacillati</taxon>
        <taxon>Bacillota</taxon>
        <taxon>Negativicutes</taxon>
        <taxon>Veillonellales</taxon>
        <taxon>Veillonellaceae</taxon>
        <taxon>Lucifera</taxon>
    </lineage>
</organism>
<proteinExistence type="predicted"/>
<sequence length="185" mass="20391">MSKEDKCCCGPVVSTGCCTETSSSCCGSHPDAQKSIVIDFLYIDLSVCERCQRTGSTLDEAIEDVKKILEAAGYDIKVNYVHVQTEEQAEELGFISSPTIRISGRDIQMDVKETLCESCGDLCGEDIDCRVWIYEGKEYTVPPKPMIVNAILGSIYGNNSAQDSQKNSKTEVPPNLKKIFSKVKR</sequence>
<dbReference type="RefSeq" id="WP_122627413.1">
    <property type="nucleotide sequence ID" value="NZ_UPPP01000064.1"/>
</dbReference>
<accession>A0A498R5N0</accession>
<dbReference type="OrthoDB" id="2965668at2"/>
<dbReference type="EMBL" id="UPPP01000064">
    <property type="protein sequence ID" value="VBB06459.1"/>
    <property type="molecule type" value="Genomic_DNA"/>
</dbReference>
<protein>
    <submittedName>
        <fullName evidence="1">Uncharacterized protein</fullName>
    </submittedName>
</protein>
<dbReference type="InterPro" id="IPR021219">
    <property type="entry name" value="DUF2703"/>
</dbReference>
<dbReference type="AlphaFoldDB" id="A0A498R5N0"/>
<reference evidence="1 2" key="1">
    <citation type="submission" date="2018-06" db="EMBL/GenBank/DDBJ databases">
        <authorList>
            <person name="Strepis N."/>
        </authorList>
    </citation>
    <scope>NUCLEOTIDE SEQUENCE [LARGE SCALE GENOMIC DNA]</scope>
    <source>
        <strain evidence="1">LUCI</strain>
    </source>
</reference>
<dbReference type="Proteomes" id="UP000277811">
    <property type="component" value="Unassembled WGS sequence"/>
</dbReference>
<evidence type="ECO:0000313" key="2">
    <source>
        <dbReference type="Proteomes" id="UP000277811"/>
    </source>
</evidence>
<gene>
    <name evidence="1" type="ORF">LUCI_1691</name>
</gene>